<dbReference type="AlphaFoldDB" id="A0A9D4YZN6"/>
<evidence type="ECO:0000259" key="2">
    <source>
        <dbReference type="Pfam" id="PF14295"/>
    </source>
</evidence>
<accession>A0A9D4YZN6</accession>
<dbReference type="Gene3D" id="3.50.4.10">
    <property type="entry name" value="Hepatocyte Growth Factor"/>
    <property type="match status" value="2"/>
</dbReference>
<gene>
    <name evidence="3" type="ORF">D9Q98_002843</name>
</gene>
<dbReference type="Pfam" id="PF14295">
    <property type="entry name" value="PAN_4"/>
    <property type="match status" value="2"/>
</dbReference>
<evidence type="ECO:0000256" key="1">
    <source>
        <dbReference type="SAM" id="SignalP"/>
    </source>
</evidence>
<keyword evidence="4" id="KW-1185">Reference proteome</keyword>
<feature type="chain" id="PRO_5038757056" description="Apple domain-containing protein" evidence="1">
    <location>
        <begin position="24"/>
        <end position="383"/>
    </location>
</feature>
<comment type="caution">
    <text evidence="3">The sequence shown here is derived from an EMBL/GenBank/DDBJ whole genome shotgun (WGS) entry which is preliminary data.</text>
</comment>
<dbReference type="InterPro" id="IPR003609">
    <property type="entry name" value="Pan_app"/>
</dbReference>
<reference evidence="3" key="1">
    <citation type="journal article" date="2019" name="Plant J.">
        <title>Chlorella vulgaris genome assembly and annotation reveals the molecular basis for metabolic acclimation to high light conditions.</title>
        <authorList>
            <person name="Cecchin M."/>
            <person name="Marcolungo L."/>
            <person name="Rossato M."/>
            <person name="Girolomoni L."/>
            <person name="Cosentino E."/>
            <person name="Cuine S."/>
            <person name="Li-Beisson Y."/>
            <person name="Delledonne M."/>
            <person name="Ballottari M."/>
        </authorList>
    </citation>
    <scope>NUCLEOTIDE SEQUENCE</scope>
    <source>
        <strain evidence="3">211/11P</strain>
    </source>
</reference>
<dbReference type="EMBL" id="SIDB01000003">
    <property type="protein sequence ID" value="KAI3434784.1"/>
    <property type="molecule type" value="Genomic_DNA"/>
</dbReference>
<proteinExistence type="predicted"/>
<reference evidence="3" key="2">
    <citation type="submission" date="2020-11" db="EMBL/GenBank/DDBJ databases">
        <authorList>
            <person name="Cecchin M."/>
            <person name="Marcolungo L."/>
            <person name="Rossato M."/>
            <person name="Girolomoni L."/>
            <person name="Cosentino E."/>
            <person name="Cuine S."/>
            <person name="Li-Beisson Y."/>
            <person name="Delledonne M."/>
            <person name="Ballottari M."/>
        </authorList>
    </citation>
    <scope>NUCLEOTIDE SEQUENCE</scope>
    <source>
        <strain evidence="3">211/11P</strain>
        <tissue evidence="3">Whole cell</tissue>
    </source>
</reference>
<keyword evidence="1" id="KW-0732">Signal</keyword>
<evidence type="ECO:0000313" key="3">
    <source>
        <dbReference type="EMBL" id="KAI3434784.1"/>
    </source>
</evidence>
<feature type="domain" description="Apple" evidence="2">
    <location>
        <begin position="299"/>
        <end position="360"/>
    </location>
</feature>
<dbReference type="OrthoDB" id="513065at2759"/>
<sequence>MAFRHLVVVLLALAACQPTQVDGFSFSNLLKKSELARDLATFVLEKGVDGASSFFADRLEEAGEVDAANDIRQVGDLIEENIGLMVDATACAGSVAAGAGIVSAVSALATPACLDTATGVLNLVSDAVDNDGGQACPEGAIPISDAASCVEHCESVSPDCFSWYWDHGCCLCKSYCDNVPGGTETYTPPTTDSTTSCSPDVQYNVDFWGADIVPVTTKWADTAVSAASPEDCCEACSLYDFCQAWTFTAGSNCQERFPNAAGCCFLKKGSGYEVRSAPGMISGTTNTPPPAQCSLEFDTDLTGGDLLTADGFDTVVATISDVTCCNSCAQTPGCGAWTMTPPSFCQDRLNGPAVGCCFLKTSSGWTATKDDQGVMTSGVLLSR</sequence>
<name>A0A9D4YZN6_CHLVU</name>
<protein>
    <recommendedName>
        <fullName evidence="2">Apple domain-containing protein</fullName>
    </recommendedName>
</protein>
<feature type="domain" description="Apple" evidence="2">
    <location>
        <begin position="205"/>
        <end position="267"/>
    </location>
</feature>
<organism evidence="3 4">
    <name type="scientific">Chlorella vulgaris</name>
    <name type="common">Green alga</name>
    <dbReference type="NCBI Taxonomy" id="3077"/>
    <lineage>
        <taxon>Eukaryota</taxon>
        <taxon>Viridiplantae</taxon>
        <taxon>Chlorophyta</taxon>
        <taxon>core chlorophytes</taxon>
        <taxon>Trebouxiophyceae</taxon>
        <taxon>Chlorellales</taxon>
        <taxon>Chlorellaceae</taxon>
        <taxon>Chlorella clade</taxon>
        <taxon>Chlorella</taxon>
    </lineage>
</organism>
<feature type="signal peptide" evidence="1">
    <location>
        <begin position="1"/>
        <end position="23"/>
    </location>
</feature>
<dbReference type="PROSITE" id="PS51257">
    <property type="entry name" value="PROKAR_LIPOPROTEIN"/>
    <property type="match status" value="1"/>
</dbReference>
<dbReference type="Proteomes" id="UP001055712">
    <property type="component" value="Unassembled WGS sequence"/>
</dbReference>
<evidence type="ECO:0000313" key="4">
    <source>
        <dbReference type="Proteomes" id="UP001055712"/>
    </source>
</evidence>